<keyword evidence="3" id="KW-0597">Phosphoprotein</keyword>
<keyword evidence="10" id="KW-0472">Membrane</keyword>
<dbReference type="InterPro" id="IPR050482">
    <property type="entry name" value="Sensor_HK_TwoCompSys"/>
</dbReference>
<accession>A0ABV5TTG4</accession>
<evidence type="ECO:0000259" key="13">
    <source>
        <dbReference type="Pfam" id="PF23539"/>
    </source>
</evidence>
<keyword evidence="6 14" id="KW-0418">Kinase</keyword>
<evidence type="ECO:0000256" key="7">
    <source>
        <dbReference type="ARBA" id="ARBA00022840"/>
    </source>
</evidence>
<feature type="domain" description="Signal transduction histidine kinase subgroup 3 dimerisation and phosphoacceptor" evidence="12">
    <location>
        <begin position="186"/>
        <end position="252"/>
    </location>
</feature>
<evidence type="ECO:0000256" key="8">
    <source>
        <dbReference type="ARBA" id="ARBA00023012"/>
    </source>
</evidence>
<feature type="transmembrane region" description="Helical" evidence="10">
    <location>
        <begin position="43"/>
        <end position="58"/>
    </location>
</feature>
<feature type="compositionally biased region" description="Low complexity" evidence="9">
    <location>
        <begin position="413"/>
        <end position="422"/>
    </location>
</feature>
<feature type="domain" description="Histidine kinase/HSP90-like ATPase" evidence="11">
    <location>
        <begin position="296"/>
        <end position="405"/>
    </location>
</feature>
<dbReference type="EC" id="2.7.13.3" evidence="2"/>
<dbReference type="InterPro" id="IPR003594">
    <property type="entry name" value="HATPase_dom"/>
</dbReference>
<evidence type="ECO:0000256" key="1">
    <source>
        <dbReference type="ARBA" id="ARBA00000085"/>
    </source>
</evidence>
<feature type="transmembrane region" description="Helical" evidence="10">
    <location>
        <begin position="12"/>
        <end position="31"/>
    </location>
</feature>
<dbReference type="Gene3D" id="1.20.5.1930">
    <property type="match status" value="1"/>
</dbReference>
<feature type="region of interest" description="Disordered" evidence="9">
    <location>
        <begin position="405"/>
        <end position="429"/>
    </location>
</feature>
<comment type="caution">
    <text evidence="14">The sequence shown here is derived from an EMBL/GenBank/DDBJ whole genome shotgun (WGS) entry which is preliminary data.</text>
</comment>
<keyword evidence="15" id="KW-1185">Reference proteome</keyword>
<dbReference type="EMBL" id="JBHMBS010000035">
    <property type="protein sequence ID" value="MFB9681556.1"/>
    <property type="molecule type" value="Genomic_DNA"/>
</dbReference>
<evidence type="ECO:0000313" key="15">
    <source>
        <dbReference type="Proteomes" id="UP001589610"/>
    </source>
</evidence>
<keyword evidence="10" id="KW-1133">Transmembrane helix</keyword>
<proteinExistence type="predicted"/>
<keyword evidence="10" id="KW-0812">Transmembrane</keyword>
<dbReference type="Pfam" id="PF07730">
    <property type="entry name" value="HisKA_3"/>
    <property type="match status" value="1"/>
</dbReference>
<name>A0ABV5TTG4_9ACTN</name>
<dbReference type="Proteomes" id="UP001589610">
    <property type="component" value="Unassembled WGS sequence"/>
</dbReference>
<sequence length="429" mass="45305">MIEERARRRLPPWAVDALIGAGVTLVVSIVISADQGGRQGPDAIAHLWAVGLGALMLARRRHPVTVLAVTALGLFAYYAAGYPAVGIAVPVTAALFSAAESGRLVHAVVTATVVVVVSVFFRLIEGQDFSFVVGYELAGHILLMGAAIALGDSLRSRRNAQAGARRIAELTAQRYRQEAGARLHAERLAIARDLHDSIGHTTSVISLHADVARESLGHDESQTRAALDLIKATTTRTMSELRRTVALLRTPDEDARSVVSLSSVGTLRETAAAAGIEIDIEMRVTTELPATVDASAFRIVQEAVTNIVKHSHGTRARITAFDDGAVLRLSVVDDGPEQSRDGNAPGHGVGLGYEAGQEQGLGPEHDIGQGHGLAGMRERAESLGGTLTAGREPAGFAVRAVLPLEPREPLEPSEPQESLKPLKPLGQAS</sequence>
<evidence type="ECO:0000313" key="14">
    <source>
        <dbReference type="EMBL" id="MFB9681556.1"/>
    </source>
</evidence>
<evidence type="ECO:0000256" key="10">
    <source>
        <dbReference type="SAM" id="Phobius"/>
    </source>
</evidence>
<comment type="catalytic activity">
    <reaction evidence="1">
        <text>ATP + protein L-histidine = ADP + protein N-phospho-L-histidine.</text>
        <dbReference type="EC" id="2.7.13.3"/>
    </reaction>
</comment>
<gene>
    <name evidence="14" type="ORF">ACFFRH_39265</name>
</gene>
<dbReference type="SUPFAM" id="SSF55874">
    <property type="entry name" value="ATPase domain of HSP90 chaperone/DNA topoisomerase II/histidine kinase"/>
    <property type="match status" value="1"/>
</dbReference>
<keyword evidence="7" id="KW-0067">ATP-binding</keyword>
<dbReference type="Pfam" id="PF02518">
    <property type="entry name" value="HATPase_c"/>
    <property type="match status" value="1"/>
</dbReference>
<keyword evidence="5" id="KW-0547">Nucleotide-binding</keyword>
<evidence type="ECO:0000259" key="12">
    <source>
        <dbReference type="Pfam" id="PF07730"/>
    </source>
</evidence>
<evidence type="ECO:0000256" key="4">
    <source>
        <dbReference type="ARBA" id="ARBA00022679"/>
    </source>
</evidence>
<evidence type="ECO:0000256" key="5">
    <source>
        <dbReference type="ARBA" id="ARBA00022741"/>
    </source>
</evidence>
<dbReference type="InterPro" id="IPR036890">
    <property type="entry name" value="HATPase_C_sf"/>
</dbReference>
<keyword evidence="8" id="KW-0902">Two-component regulatory system</keyword>
<dbReference type="InterPro" id="IPR011712">
    <property type="entry name" value="Sig_transdc_His_kin_sub3_dim/P"/>
</dbReference>
<dbReference type="GO" id="GO:0016301">
    <property type="term" value="F:kinase activity"/>
    <property type="evidence" value="ECO:0007669"/>
    <property type="project" value="UniProtKB-KW"/>
</dbReference>
<feature type="transmembrane region" description="Helical" evidence="10">
    <location>
        <begin position="65"/>
        <end position="98"/>
    </location>
</feature>
<dbReference type="Gene3D" id="3.30.565.10">
    <property type="entry name" value="Histidine kinase-like ATPase, C-terminal domain"/>
    <property type="match status" value="1"/>
</dbReference>
<feature type="transmembrane region" description="Helical" evidence="10">
    <location>
        <begin position="104"/>
        <end position="124"/>
    </location>
</feature>
<dbReference type="Pfam" id="PF23539">
    <property type="entry name" value="DUF7134"/>
    <property type="match status" value="1"/>
</dbReference>
<dbReference type="PANTHER" id="PTHR24421:SF10">
    <property type="entry name" value="NITRATE_NITRITE SENSOR PROTEIN NARQ"/>
    <property type="match status" value="1"/>
</dbReference>
<feature type="region of interest" description="Disordered" evidence="9">
    <location>
        <begin position="334"/>
        <end position="371"/>
    </location>
</feature>
<reference evidence="14 15" key="1">
    <citation type="submission" date="2024-09" db="EMBL/GenBank/DDBJ databases">
        <authorList>
            <person name="Sun Q."/>
            <person name="Mori K."/>
        </authorList>
    </citation>
    <scope>NUCLEOTIDE SEQUENCE [LARGE SCALE GENOMIC DNA]</scope>
    <source>
        <strain evidence="14 15">JCM 3028</strain>
    </source>
</reference>
<evidence type="ECO:0000259" key="11">
    <source>
        <dbReference type="Pfam" id="PF02518"/>
    </source>
</evidence>
<evidence type="ECO:0000256" key="6">
    <source>
        <dbReference type="ARBA" id="ARBA00022777"/>
    </source>
</evidence>
<dbReference type="InterPro" id="IPR055558">
    <property type="entry name" value="DUF7134"/>
</dbReference>
<evidence type="ECO:0000256" key="9">
    <source>
        <dbReference type="SAM" id="MobiDB-lite"/>
    </source>
</evidence>
<feature type="domain" description="DUF7134" evidence="13">
    <location>
        <begin position="9"/>
        <end position="158"/>
    </location>
</feature>
<protein>
    <recommendedName>
        <fullName evidence="2">histidine kinase</fullName>
        <ecNumber evidence="2">2.7.13.3</ecNumber>
    </recommendedName>
</protein>
<evidence type="ECO:0000256" key="2">
    <source>
        <dbReference type="ARBA" id="ARBA00012438"/>
    </source>
</evidence>
<dbReference type="RefSeq" id="WP_386162617.1">
    <property type="nucleotide sequence ID" value="NZ_JBHMBS010000035.1"/>
</dbReference>
<feature type="transmembrane region" description="Helical" evidence="10">
    <location>
        <begin position="131"/>
        <end position="151"/>
    </location>
</feature>
<dbReference type="PANTHER" id="PTHR24421">
    <property type="entry name" value="NITRATE/NITRITE SENSOR PROTEIN NARX-RELATED"/>
    <property type="match status" value="1"/>
</dbReference>
<organism evidence="14 15">
    <name type="scientific">Streptosporangium vulgare</name>
    <dbReference type="NCBI Taxonomy" id="46190"/>
    <lineage>
        <taxon>Bacteria</taxon>
        <taxon>Bacillati</taxon>
        <taxon>Actinomycetota</taxon>
        <taxon>Actinomycetes</taxon>
        <taxon>Streptosporangiales</taxon>
        <taxon>Streptosporangiaceae</taxon>
        <taxon>Streptosporangium</taxon>
    </lineage>
</organism>
<keyword evidence="4" id="KW-0808">Transferase</keyword>
<evidence type="ECO:0000256" key="3">
    <source>
        <dbReference type="ARBA" id="ARBA00022553"/>
    </source>
</evidence>
<dbReference type="CDD" id="cd16917">
    <property type="entry name" value="HATPase_UhpB-NarQ-NarX-like"/>
    <property type="match status" value="1"/>
</dbReference>